<feature type="transmembrane region" description="Helical" evidence="1">
    <location>
        <begin position="71"/>
        <end position="91"/>
    </location>
</feature>
<dbReference type="AlphaFoldDB" id="A0AAD7DB01"/>
<keyword evidence="1" id="KW-1133">Transmembrane helix</keyword>
<keyword evidence="3" id="KW-1185">Reference proteome</keyword>
<name>A0AAD7DB01_MYCRO</name>
<accession>A0AAD7DB01</accession>
<keyword evidence="1" id="KW-0472">Membrane</keyword>
<evidence type="ECO:0000256" key="1">
    <source>
        <dbReference type="SAM" id="Phobius"/>
    </source>
</evidence>
<comment type="caution">
    <text evidence="2">The sequence shown here is derived from an EMBL/GenBank/DDBJ whole genome shotgun (WGS) entry which is preliminary data.</text>
</comment>
<dbReference type="Proteomes" id="UP001221757">
    <property type="component" value="Unassembled WGS sequence"/>
</dbReference>
<keyword evidence="1" id="KW-0812">Transmembrane</keyword>
<dbReference type="EMBL" id="JARKIE010000091">
    <property type="protein sequence ID" value="KAJ7687053.1"/>
    <property type="molecule type" value="Genomic_DNA"/>
</dbReference>
<protein>
    <submittedName>
        <fullName evidence="2">Uncharacterized protein</fullName>
    </submittedName>
</protein>
<organism evidence="2 3">
    <name type="scientific">Mycena rosella</name>
    <name type="common">Pink bonnet</name>
    <name type="synonym">Agaricus rosellus</name>
    <dbReference type="NCBI Taxonomy" id="1033263"/>
    <lineage>
        <taxon>Eukaryota</taxon>
        <taxon>Fungi</taxon>
        <taxon>Dikarya</taxon>
        <taxon>Basidiomycota</taxon>
        <taxon>Agaricomycotina</taxon>
        <taxon>Agaricomycetes</taxon>
        <taxon>Agaricomycetidae</taxon>
        <taxon>Agaricales</taxon>
        <taxon>Marasmiineae</taxon>
        <taxon>Mycenaceae</taxon>
        <taxon>Mycena</taxon>
    </lineage>
</organism>
<reference evidence="2" key="1">
    <citation type="submission" date="2023-03" db="EMBL/GenBank/DDBJ databases">
        <title>Massive genome expansion in bonnet fungi (Mycena s.s.) driven by repeated elements and novel gene families across ecological guilds.</title>
        <authorList>
            <consortium name="Lawrence Berkeley National Laboratory"/>
            <person name="Harder C.B."/>
            <person name="Miyauchi S."/>
            <person name="Viragh M."/>
            <person name="Kuo A."/>
            <person name="Thoen E."/>
            <person name="Andreopoulos B."/>
            <person name="Lu D."/>
            <person name="Skrede I."/>
            <person name="Drula E."/>
            <person name="Henrissat B."/>
            <person name="Morin E."/>
            <person name="Kohler A."/>
            <person name="Barry K."/>
            <person name="LaButti K."/>
            <person name="Morin E."/>
            <person name="Salamov A."/>
            <person name="Lipzen A."/>
            <person name="Mereny Z."/>
            <person name="Hegedus B."/>
            <person name="Baldrian P."/>
            <person name="Stursova M."/>
            <person name="Weitz H."/>
            <person name="Taylor A."/>
            <person name="Grigoriev I.V."/>
            <person name="Nagy L.G."/>
            <person name="Martin F."/>
            <person name="Kauserud H."/>
        </authorList>
    </citation>
    <scope>NUCLEOTIDE SEQUENCE</scope>
    <source>
        <strain evidence="2">CBHHK067</strain>
    </source>
</reference>
<evidence type="ECO:0000313" key="3">
    <source>
        <dbReference type="Proteomes" id="UP001221757"/>
    </source>
</evidence>
<gene>
    <name evidence="2" type="ORF">B0H17DRAFT_1136558</name>
</gene>
<evidence type="ECO:0000313" key="2">
    <source>
        <dbReference type="EMBL" id="KAJ7687053.1"/>
    </source>
</evidence>
<proteinExistence type="predicted"/>
<sequence>MALTVGRIWWLARQARKILGRNVADRYYTVCAMILESGALYLMGGIAFLVVAFQLFNFKFSEEIKLILDQLITGGAILAQLVAIAPTIIAVRVGLGYSVDSVDSFIAPARRTRPLPQCIQTIPDTESSDQVLYIHADGVKLEVV</sequence>
<feature type="transmembrane region" description="Helical" evidence="1">
    <location>
        <begin position="27"/>
        <end position="51"/>
    </location>
</feature>